<keyword evidence="1" id="KW-0812">Transmembrane</keyword>
<organism evidence="2 3">
    <name type="scientific">Clostridium muellerianum</name>
    <dbReference type="NCBI Taxonomy" id="2716538"/>
    <lineage>
        <taxon>Bacteria</taxon>
        <taxon>Bacillati</taxon>
        <taxon>Bacillota</taxon>
        <taxon>Clostridia</taxon>
        <taxon>Eubacteriales</taxon>
        <taxon>Clostridiaceae</taxon>
        <taxon>Clostridium</taxon>
    </lineage>
</organism>
<dbReference type="RefSeq" id="WP_169300600.1">
    <property type="nucleotide sequence ID" value="NZ_JABBNI010000067.1"/>
</dbReference>
<dbReference type="Proteomes" id="UP000537131">
    <property type="component" value="Unassembled WGS sequence"/>
</dbReference>
<sequence length="234" mass="26522">MEINNALVKKNNLLRKSSREQLKGNWGKCILLCFLFSLITGLPETINSITNINAKANILLGADPSEIISGIIIRGIICVIITLVLCGPFTFGLASCFMKLVRKEPFRFENLFDGFQHFVSTIVLTLLETLFMFLWSLLFIIPGIIAYYRYSMAFYILNDNPEIGALEALSRSKQMMAGYKWKLFCLYFSFIGWGIVSCITLGIGLFWLIPYINTSIANFYENLKNASETNSNLE</sequence>
<protein>
    <submittedName>
        <fullName evidence="2">DUF975 family protein</fullName>
    </submittedName>
</protein>
<reference evidence="2 3" key="2">
    <citation type="submission" date="2020-06" db="EMBL/GenBank/DDBJ databases">
        <title>Complete Genome Sequence of Clostridium muelleri sp. nov. P21T, an Acid-Alcohol Producing Acetogen Isolated from Old Hay.</title>
        <authorList>
            <person name="Duncan K.E."/>
            <person name="Tanner R.S."/>
        </authorList>
    </citation>
    <scope>NUCLEOTIDE SEQUENCE [LARGE SCALE GENOMIC DNA]</scope>
    <source>
        <strain evidence="2 3">P21</strain>
    </source>
</reference>
<dbReference type="PANTHER" id="PTHR40076:SF1">
    <property type="entry name" value="MEMBRANE PROTEIN"/>
    <property type="match status" value="1"/>
</dbReference>
<evidence type="ECO:0000256" key="1">
    <source>
        <dbReference type="SAM" id="Phobius"/>
    </source>
</evidence>
<name>A0A7Y0EM59_9CLOT</name>
<keyword evidence="1" id="KW-1133">Transmembrane helix</keyword>
<reference evidence="2 3" key="1">
    <citation type="submission" date="2020-04" db="EMBL/GenBank/DDBJ databases">
        <authorList>
            <person name="Doyle D.A."/>
        </authorList>
    </citation>
    <scope>NUCLEOTIDE SEQUENCE [LARGE SCALE GENOMIC DNA]</scope>
    <source>
        <strain evidence="2 3">P21</strain>
    </source>
</reference>
<feature type="transmembrane region" description="Helical" evidence="1">
    <location>
        <begin position="133"/>
        <end position="150"/>
    </location>
</feature>
<evidence type="ECO:0000313" key="3">
    <source>
        <dbReference type="Proteomes" id="UP000537131"/>
    </source>
</evidence>
<dbReference type="AlphaFoldDB" id="A0A7Y0EM59"/>
<dbReference type="Pfam" id="PF06161">
    <property type="entry name" value="DUF975"/>
    <property type="match status" value="1"/>
</dbReference>
<gene>
    <name evidence="2" type="ORF">HBE96_25935</name>
</gene>
<feature type="transmembrane region" description="Helical" evidence="1">
    <location>
        <begin position="183"/>
        <end position="209"/>
    </location>
</feature>
<feature type="transmembrane region" description="Helical" evidence="1">
    <location>
        <begin position="72"/>
        <end position="98"/>
    </location>
</feature>
<dbReference type="InterPro" id="IPR010380">
    <property type="entry name" value="DUF975"/>
</dbReference>
<keyword evidence="1" id="KW-0472">Membrane</keyword>
<comment type="caution">
    <text evidence="2">The sequence shown here is derived from an EMBL/GenBank/DDBJ whole genome shotgun (WGS) entry which is preliminary data.</text>
</comment>
<accession>A0A7Y0EM59</accession>
<proteinExistence type="predicted"/>
<dbReference type="EMBL" id="JABBNI010000067">
    <property type="protein sequence ID" value="NMM66023.1"/>
    <property type="molecule type" value="Genomic_DNA"/>
</dbReference>
<dbReference type="PANTHER" id="PTHR40076">
    <property type="entry name" value="MEMBRANE PROTEIN-RELATED"/>
    <property type="match status" value="1"/>
</dbReference>
<keyword evidence="3" id="KW-1185">Reference proteome</keyword>
<evidence type="ECO:0000313" key="2">
    <source>
        <dbReference type="EMBL" id="NMM66023.1"/>
    </source>
</evidence>